<dbReference type="RefSeq" id="WP_173162294.1">
    <property type="nucleotide sequence ID" value="NZ_AP022871.1"/>
</dbReference>
<accession>A0A6F8YW12</accession>
<name>A0A6F8YW12_9ACTN</name>
<keyword evidence="3" id="KW-1185">Reference proteome</keyword>
<dbReference type="EMBL" id="AP022871">
    <property type="protein sequence ID" value="BCB90128.1"/>
    <property type="molecule type" value="Genomic_DNA"/>
</dbReference>
<dbReference type="Proteomes" id="UP000503011">
    <property type="component" value="Chromosome"/>
</dbReference>
<evidence type="ECO:0000313" key="2">
    <source>
        <dbReference type="EMBL" id="BCB90128.1"/>
    </source>
</evidence>
<reference evidence="2 3" key="1">
    <citation type="submission" date="2020-03" db="EMBL/GenBank/DDBJ databases">
        <title>Whole genome shotgun sequence of Phytohabitans suffuscus NBRC 105367.</title>
        <authorList>
            <person name="Komaki H."/>
            <person name="Tamura T."/>
        </authorList>
    </citation>
    <scope>NUCLEOTIDE SEQUENCE [LARGE SCALE GENOMIC DNA]</scope>
    <source>
        <strain evidence="2 3">NBRC 105367</strain>
    </source>
</reference>
<dbReference type="AlphaFoldDB" id="A0A6F8YW12"/>
<keyword evidence="1" id="KW-0732">Signal</keyword>
<reference evidence="2 3" key="2">
    <citation type="submission" date="2020-03" db="EMBL/GenBank/DDBJ databases">
        <authorList>
            <person name="Ichikawa N."/>
            <person name="Kimura A."/>
            <person name="Kitahashi Y."/>
            <person name="Uohara A."/>
        </authorList>
    </citation>
    <scope>NUCLEOTIDE SEQUENCE [LARGE SCALE GENOMIC DNA]</scope>
    <source>
        <strain evidence="2 3">NBRC 105367</strain>
    </source>
</reference>
<protein>
    <recommendedName>
        <fullName evidence="4">DUF3558 domain-containing protein</fullName>
    </recommendedName>
</protein>
<sequence>MAYLKRTGTRARLAPVAVALLLAASACGGDAGTGSGTGTGDAADVGLPGGDLNTTVPACPFTAEKISEFVGKPMVDEGNCLFGDGKGVGSVTITVSSQLAGSTTYDYQRRTAGESHAKVTDLQKGDRAYIAVDDIKAEAVLIGKGGSYTLLMSSLSLEPAAYERALQAMLDAIPG</sequence>
<evidence type="ECO:0000256" key="1">
    <source>
        <dbReference type="SAM" id="SignalP"/>
    </source>
</evidence>
<gene>
    <name evidence="2" type="ORF">Psuf_074410</name>
</gene>
<proteinExistence type="predicted"/>
<organism evidence="2 3">
    <name type="scientific">Phytohabitans suffuscus</name>
    <dbReference type="NCBI Taxonomy" id="624315"/>
    <lineage>
        <taxon>Bacteria</taxon>
        <taxon>Bacillati</taxon>
        <taxon>Actinomycetota</taxon>
        <taxon>Actinomycetes</taxon>
        <taxon>Micromonosporales</taxon>
        <taxon>Micromonosporaceae</taxon>
    </lineage>
</organism>
<feature type="chain" id="PRO_5039300000" description="DUF3558 domain-containing protein" evidence="1">
    <location>
        <begin position="29"/>
        <end position="175"/>
    </location>
</feature>
<dbReference type="PROSITE" id="PS51257">
    <property type="entry name" value="PROKAR_LIPOPROTEIN"/>
    <property type="match status" value="1"/>
</dbReference>
<evidence type="ECO:0000313" key="3">
    <source>
        <dbReference type="Proteomes" id="UP000503011"/>
    </source>
</evidence>
<dbReference type="KEGG" id="psuu:Psuf_074410"/>
<evidence type="ECO:0008006" key="4">
    <source>
        <dbReference type="Google" id="ProtNLM"/>
    </source>
</evidence>
<feature type="signal peptide" evidence="1">
    <location>
        <begin position="1"/>
        <end position="28"/>
    </location>
</feature>